<dbReference type="RefSeq" id="XP_062693267.1">
    <property type="nucleotide sequence ID" value="XM_062832521.1"/>
</dbReference>
<keyword evidence="2" id="KW-1185">Reference proteome</keyword>
<evidence type="ECO:0000313" key="1">
    <source>
        <dbReference type="EMBL" id="KAK3492809.1"/>
    </source>
</evidence>
<protein>
    <submittedName>
        <fullName evidence="1">Uncharacterized protein</fullName>
    </submittedName>
</protein>
<evidence type="ECO:0000313" key="2">
    <source>
        <dbReference type="Proteomes" id="UP001285908"/>
    </source>
</evidence>
<feature type="non-terminal residue" evidence="1">
    <location>
        <position position="1"/>
    </location>
</feature>
<name>A0AAJ0I8K4_9PEZI</name>
<comment type="caution">
    <text evidence="1">The sequence shown here is derived from an EMBL/GenBank/DDBJ whole genome shotgun (WGS) entry which is preliminary data.</text>
</comment>
<gene>
    <name evidence="1" type="ORF">B0T23DRAFT_150198</name>
</gene>
<dbReference type="AlphaFoldDB" id="A0AAJ0I8K4"/>
<dbReference type="GeneID" id="87870143"/>
<accession>A0AAJ0I8K4</accession>
<dbReference type="EMBL" id="JAULSX010000004">
    <property type="protein sequence ID" value="KAK3492809.1"/>
    <property type="molecule type" value="Genomic_DNA"/>
</dbReference>
<dbReference type="Proteomes" id="UP001285908">
    <property type="component" value="Unassembled WGS sequence"/>
</dbReference>
<sequence>VDILATSTVRWWSCTYISDRCSAVRLLPGIQPVSANCMSALSSSTCLSKTIRESIMKVLKTWDMSYASAPPVGHCQKAGVSLSTRPDASPGPYRRISFWQTNDLGLKPAKSSRYGSWSLQTQILHSETFRGQMMLWILQVVSGGDSAMAPPMDLQSCPSIPLRLWDVRCGGGVGLDCSNPISQHGPLLGPKESRDSLAWNWASEEEDTPG</sequence>
<organism evidence="1 2">
    <name type="scientific">Neurospora hispaniola</name>
    <dbReference type="NCBI Taxonomy" id="588809"/>
    <lineage>
        <taxon>Eukaryota</taxon>
        <taxon>Fungi</taxon>
        <taxon>Dikarya</taxon>
        <taxon>Ascomycota</taxon>
        <taxon>Pezizomycotina</taxon>
        <taxon>Sordariomycetes</taxon>
        <taxon>Sordariomycetidae</taxon>
        <taxon>Sordariales</taxon>
        <taxon>Sordariaceae</taxon>
        <taxon>Neurospora</taxon>
    </lineage>
</organism>
<proteinExistence type="predicted"/>
<reference evidence="1 2" key="1">
    <citation type="journal article" date="2023" name="Mol. Phylogenet. Evol.">
        <title>Genome-scale phylogeny and comparative genomics of the fungal order Sordariales.</title>
        <authorList>
            <person name="Hensen N."/>
            <person name="Bonometti L."/>
            <person name="Westerberg I."/>
            <person name="Brannstrom I.O."/>
            <person name="Guillou S."/>
            <person name="Cros-Aarteil S."/>
            <person name="Calhoun S."/>
            <person name="Haridas S."/>
            <person name="Kuo A."/>
            <person name="Mondo S."/>
            <person name="Pangilinan J."/>
            <person name="Riley R."/>
            <person name="LaButti K."/>
            <person name="Andreopoulos B."/>
            <person name="Lipzen A."/>
            <person name="Chen C."/>
            <person name="Yan M."/>
            <person name="Daum C."/>
            <person name="Ng V."/>
            <person name="Clum A."/>
            <person name="Steindorff A."/>
            <person name="Ohm R.A."/>
            <person name="Martin F."/>
            <person name="Silar P."/>
            <person name="Natvig D.O."/>
            <person name="Lalanne C."/>
            <person name="Gautier V."/>
            <person name="Ament-Velasquez S.L."/>
            <person name="Kruys A."/>
            <person name="Hutchinson M.I."/>
            <person name="Powell A.J."/>
            <person name="Barry K."/>
            <person name="Miller A.N."/>
            <person name="Grigoriev I.V."/>
            <person name="Debuchy R."/>
            <person name="Gladieux P."/>
            <person name="Hiltunen Thoren M."/>
            <person name="Johannesson H."/>
        </authorList>
    </citation>
    <scope>NUCLEOTIDE SEQUENCE [LARGE SCALE GENOMIC DNA]</scope>
    <source>
        <strain evidence="1 2">FGSC 10403</strain>
    </source>
</reference>